<feature type="non-terminal residue" evidence="1">
    <location>
        <position position="1"/>
    </location>
</feature>
<dbReference type="PROSITE" id="PS00626">
    <property type="entry name" value="RCC1_2"/>
    <property type="match status" value="1"/>
</dbReference>
<proteinExistence type="predicted"/>
<evidence type="ECO:0000313" key="2">
    <source>
        <dbReference type="Proteomes" id="UP000033423"/>
    </source>
</evidence>
<dbReference type="AlphaFoldDB" id="A0A0F3GM94"/>
<dbReference type="SUPFAM" id="SSF50985">
    <property type="entry name" value="RCC1/BLIP-II"/>
    <property type="match status" value="1"/>
</dbReference>
<accession>A0A0F3GM94</accession>
<dbReference type="Proteomes" id="UP000033423">
    <property type="component" value="Unassembled WGS sequence"/>
</dbReference>
<protein>
    <recommendedName>
        <fullName evidence="3">Regulator of chromosome condensation, RCC1</fullName>
    </recommendedName>
</protein>
<sequence length="37" mass="3647">GTGNLTGVIAIAGGEYHTAALKSDGTVWTWGITLAGS</sequence>
<reference evidence="1 2" key="1">
    <citation type="submission" date="2015-02" db="EMBL/GenBank/DDBJ databases">
        <title>Single-cell genomics of uncultivated deep-branching MTB reveals a conserved set of magnetosome genes.</title>
        <authorList>
            <person name="Kolinko S."/>
            <person name="Richter M."/>
            <person name="Glockner F.O."/>
            <person name="Brachmann A."/>
            <person name="Schuler D."/>
        </authorList>
    </citation>
    <scope>NUCLEOTIDE SEQUENCE [LARGE SCALE GENOMIC DNA]</scope>
    <source>
        <strain evidence="1">TM-1</strain>
    </source>
</reference>
<name>A0A0F3GM94_9BACT</name>
<evidence type="ECO:0000313" key="1">
    <source>
        <dbReference type="EMBL" id="KJU83045.1"/>
    </source>
</evidence>
<organism evidence="1 2">
    <name type="scientific">Candidatus Magnetobacterium bavaricum</name>
    <dbReference type="NCBI Taxonomy" id="29290"/>
    <lineage>
        <taxon>Bacteria</taxon>
        <taxon>Pseudomonadati</taxon>
        <taxon>Nitrospirota</taxon>
        <taxon>Thermodesulfovibrionia</taxon>
        <taxon>Thermodesulfovibrionales</taxon>
        <taxon>Candidatus Magnetobacteriaceae</taxon>
        <taxon>Candidatus Magnetobacterium</taxon>
    </lineage>
</organism>
<comment type="caution">
    <text evidence="1">The sequence shown here is derived from an EMBL/GenBank/DDBJ whole genome shotgun (WGS) entry which is preliminary data.</text>
</comment>
<dbReference type="InterPro" id="IPR000408">
    <property type="entry name" value="Reg_chr_condens"/>
</dbReference>
<dbReference type="InterPro" id="IPR009091">
    <property type="entry name" value="RCC1/BLIP-II"/>
</dbReference>
<dbReference type="Gene3D" id="2.130.10.30">
    <property type="entry name" value="Regulator of chromosome condensation 1/beta-lactamase-inhibitor protein II"/>
    <property type="match status" value="1"/>
</dbReference>
<evidence type="ECO:0008006" key="3">
    <source>
        <dbReference type="Google" id="ProtNLM"/>
    </source>
</evidence>
<dbReference type="EMBL" id="LACI01002064">
    <property type="protein sequence ID" value="KJU83045.1"/>
    <property type="molecule type" value="Genomic_DNA"/>
</dbReference>
<dbReference type="Pfam" id="PF13540">
    <property type="entry name" value="RCC1_2"/>
    <property type="match status" value="1"/>
</dbReference>
<keyword evidence="2" id="KW-1185">Reference proteome</keyword>
<gene>
    <name evidence="1" type="ORF">MBAV_004760</name>
</gene>